<dbReference type="AlphaFoldDB" id="A0A380PNV6"/>
<proteinExistence type="predicted"/>
<dbReference type="RefSeq" id="WP_032910137.1">
    <property type="nucleotide sequence ID" value="NZ_CP023964.1"/>
</dbReference>
<evidence type="ECO:0008006" key="4">
    <source>
        <dbReference type="Google" id="ProtNLM"/>
    </source>
</evidence>
<gene>
    <name evidence="2" type="ORF">NCTC11470_00253</name>
</gene>
<accession>A0A380PNV6</accession>
<dbReference type="EMBL" id="UHJA01000001">
    <property type="protein sequence ID" value="SUP75248.1"/>
    <property type="molecule type" value="Genomic_DNA"/>
</dbReference>
<evidence type="ECO:0000313" key="3">
    <source>
        <dbReference type="Proteomes" id="UP000254835"/>
    </source>
</evidence>
<keyword evidence="1" id="KW-0812">Transmembrane</keyword>
<protein>
    <recommendedName>
        <fullName evidence="4">Integral membrane protein</fullName>
    </recommendedName>
</protein>
<reference evidence="2 3" key="1">
    <citation type="submission" date="2018-06" db="EMBL/GenBank/DDBJ databases">
        <authorList>
            <consortium name="Pathogen Informatics"/>
            <person name="Doyle S."/>
        </authorList>
    </citation>
    <scope>NUCLEOTIDE SEQUENCE [LARGE SCALE GENOMIC DNA]</scope>
    <source>
        <strain evidence="2 3">NCTC11470</strain>
    </source>
</reference>
<keyword evidence="1" id="KW-0472">Membrane</keyword>
<dbReference type="Proteomes" id="UP000254835">
    <property type="component" value="Unassembled WGS sequence"/>
</dbReference>
<evidence type="ECO:0000256" key="1">
    <source>
        <dbReference type="SAM" id="Phobius"/>
    </source>
</evidence>
<sequence>MGTVLALMGLILGAWAVRSICLKVQSTGKKIAKSIFAAWYFLTAGGIGGTEEDKIVLVVVAMLIGAAVVLYSNHADKAGSERL</sequence>
<name>A0A380PNV6_YERFR</name>
<feature type="transmembrane region" description="Helical" evidence="1">
    <location>
        <begin position="55"/>
        <end position="73"/>
    </location>
</feature>
<keyword evidence="1" id="KW-1133">Transmembrane helix</keyword>
<dbReference type="GeneID" id="57907495"/>
<organism evidence="2 3">
    <name type="scientific">Yersinia frederiksenii</name>
    <dbReference type="NCBI Taxonomy" id="29484"/>
    <lineage>
        <taxon>Bacteria</taxon>
        <taxon>Pseudomonadati</taxon>
        <taxon>Pseudomonadota</taxon>
        <taxon>Gammaproteobacteria</taxon>
        <taxon>Enterobacterales</taxon>
        <taxon>Yersiniaceae</taxon>
        <taxon>Yersinia</taxon>
    </lineage>
</organism>
<evidence type="ECO:0000313" key="2">
    <source>
        <dbReference type="EMBL" id="SUP75248.1"/>
    </source>
</evidence>
<dbReference type="OrthoDB" id="6477777at2"/>